<dbReference type="InterPro" id="IPR003593">
    <property type="entry name" value="AAA+_ATPase"/>
</dbReference>
<evidence type="ECO:0000256" key="3">
    <source>
        <dbReference type="ARBA" id="ARBA00022840"/>
    </source>
</evidence>
<dbReference type="PANTHER" id="PTHR24220:SF86">
    <property type="entry name" value="ABC TRANSPORTER ABCH.1"/>
    <property type="match status" value="1"/>
</dbReference>
<keyword evidence="3 5" id="KW-0067">ATP-binding</keyword>
<evidence type="ECO:0000313" key="5">
    <source>
        <dbReference type="EMBL" id="GEN35998.1"/>
    </source>
</evidence>
<reference evidence="5 6" key="1">
    <citation type="submission" date="2019-07" db="EMBL/GenBank/DDBJ databases">
        <title>Whole genome shotgun sequence of Aneurinibacillus danicus NBRC 102444.</title>
        <authorList>
            <person name="Hosoyama A."/>
            <person name="Uohara A."/>
            <person name="Ohji S."/>
            <person name="Ichikawa N."/>
        </authorList>
    </citation>
    <scope>NUCLEOTIDE SEQUENCE [LARGE SCALE GENOMIC DNA]</scope>
    <source>
        <strain evidence="5 6">NBRC 102444</strain>
    </source>
</reference>
<dbReference type="InterPro" id="IPR015854">
    <property type="entry name" value="ABC_transpr_LolD-like"/>
</dbReference>
<dbReference type="Proteomes" id="UP000321157">
    <property type="component" value="Unassembled WGS sequence"/>
</dbReference>
<keyword evidence="1" id="KW-0813">Transport</keyword>
<dbReference type="InterPro" id="IPR003439">
    <property type="entry name" value="ABC_transporter-like_ATP-bd"/>
</dbReference>
<dbReference type="GO" id="GO:0016887">
    <property type="term" value="F:ATP hydrolysis activity"/>
    <property type="evidence" value="ECO:0007669"/>
    <property type="project" value="InterPro"/>
</dbReference>
<dbReference type="Gene3D" id="3.40.50.300">
    <property type="entry name" value="P-loop containing nucleotide triphosphate hydrolases"/>
    <property type="match status" value="1"/>
</dbReference>
<dbReference type="FunFam" id="3.40.50.300:FF:000032">
    <property type="entry name" value="Export ABC transporter ATP-binding protein"/>
    <property type="match status" value="1"/>
</dbReference>
<dbReference type="InterPro" id="IPR027417">
    <property type="entry name" value="P-loop_NTPase"/>
</dbReference>
<dbReference type="InterPro" id="IPR017871">
    <property type="entry name" value="ABC_transporter-like_CS"/>
</dbReference>
<dbReference type="OrthoDB" id="9791546at2"/>
<dbReference type="InterPro" id="IPR017911">
    <property type="entry name" value="MacB-like_ATP-bd"/>
</dbReference>
<protein>
    <submittedName>
        <fullName evidence="5">Putative ABC transporter ATP-binding protein YvrO</fullName>
    </submittedName>
</protein>
<dbReference type="GO" id="GO:0005886">
    <property type="term" value="C:plasma membrane"/>
    <property type="evidence" value="ECO:0007669"/>
    <property type="project" value="TreeGrafter"/>
</dbReference>
<evidence type="ECO:0000259" key="4">
    <source>
        <dbReference type="PROSITE" id="PS50893"/>
    </source>
</evidence>
<dbReference type="GO" id="GO:0098796">
    <property type="term" value="C:membrane protein complex"/>
    <property type="evidence" value="ECO:0007669"/>
    <property type="project" value="UniProtKB-ARBA"/>
</dbReference>
<accession>A0A511VDH8</accession>
<evidence type="ECO:0000256" key="2">
    <source>
        <dbReference type="ARBA" id="ARBA00022741"/>
    </source>
</evidence>
<dbReference type="AlphaFoldDB" id="A0A511VDH8"/>
<sequence length="232" mass="25617">MIELKGISRHYKDGREKITVLEDVNLNVQQGEFVSILGPSGSGKSTLLNILGLLDKPNAGTYLLSGEDMTGHRGGRLAVVRNRHIGFIFQQFMLVPRLTVGENVALPLQYTRLSGRERRRRVDEALEQVGMLARKKDVPANLSGGQKQKVAIARAIATSPSLLLADEPTGNLDIGSKQEVVTILKQLHEQGRTIMLVTHDHDLARVADRILYVRDRKLVPYGEVRGKEVGLG</sequence>
<gene>
    <name evidence="5" type="primary">yvrO</name>
    <name evidence="5" type="ORF">ADA01nite_34580</name>
</gene>
<dbReference type="SMART" id="SM00382">
    <property type="entry name" value="AAA"/>
    <property type="match status" value="1"/>
</dbReference>
<dbReference type="GO" id="GO:0022857">
    <property type="term" value="F:transmembrane transporter activity"/>
    <property type="evidence" value="ECO:0007669"/>
    <property type="project" value="TreeGrafter"/>
</dbReference>
<keyword evidence="6" id="KW-1185">Reference proteome</keyword>
<proteinExistence type="predicted"/>
<dbReference type="CDD" id="cd03255">
    <property type="entry name" value="ABC_MJ0796_LolCDE_FtsE"/>
    <property type="match status" value="1"/>
</dbReference>
<dbReference type="GO" id="GO:0005524">
    <property type="term" value="F:ATP binding"/>
    <property type="evidence" value="ECO:0007669"/>
    <property type="project" value="UniProtKB-KW"/>
</dbReference>
<dbReference type="RefSeq" id="WP_146811518.1">
    <property type="nucleotide sequence ID" value="NZ_BJXX01000164.1"/>
</dbReference>
<evidence type="ECO:0000256" key="1">
    <source>
        <dbReference type="ARBA" id="ARBA00022448"/>
    </source>
</evidence>
<comment type="caution">
    <text evidence="5">The sequence shown here is derived from an EMBL/GenBank/DDBJ whole genome shotgun (WGS) entry which is preliminary data.</text>
</comment>
<evidence type="ECO:0000313" key="6">
    <source>
        <dbReference type="Proteomes" id="UP000321157"/>
    </source>
</evidence>
<dbReference type="SUPFAM" id="SSF52540">
    <property type="entry name" value="P-loop containing nucleoside triphosphate hydrolases"/>
    <property type="match status" value="1"/>
</dbReference>
<dbReference type="EMBL" id="BJXX01000164">
    <property type="protein sequence ID" value="GEN35998.1"/>
    <property type="molecule type" value="Genomic_DNA"/>
</dbReference>
<dbReference type="PROSITE" id="PS50893">
    <property type="entry name" value="ABC_TRANSPORTER_2"/>
    <property type="match status" value="1"/>
</dbReference>
<dbReference type="PANTHER" id="PTHR24220">
    <property type="entry name" value="IMPORT ATP-BINDING PROTEIN"/>
    <property type="match status" value="1"/>
</dbReference>
<keyword evidence="2" id="KW-0547">Nucleotide-binding</keyword>
<dbReference type="PROSITE" id="PS00211">
    <property type="entry name" value="ABC_TRANSPORTER_1"/>
    <property type="match status" value="1"/>
</dbReference>
<feature type="domain" description="ABC transporter" evidence="4">
    <location>
        <begin position="2"/>
        <end position="231"/>
    </location>
</feature>
<dbReference type="Pfam" id="PF00005">
    <property type="entry name" value="ABC_tran"/>
    <property type="match status" value="1"/>
</dbReference>
<organism evidence="5 6">
    <name type="scientific">Aneurinibacillus danicus</name>
    <dbReference type="NCBI Taxonomy" id="267746"/>
    <lineage>
        <taxon>Bacteria</taxon>
        <taxon>Bacillati</taxon>
        <taxon>Bacillota</taxon>
        <taxon>Bacilli</taxon>
        <taxon>Bacillales</taxon>
        <taxon>Paenibacillaceae</taxon>
        <taxon>Aneurinibacillus group</taxon>
        <taxon>Aneurinibacillus</taxon>
    </lineage>
</organism>
<name>A0A511VDH8_9BACL</name>